<gene>
    <name evidence="3" type="ORF">GCM10022261_25990</name>
</gene>
<feature type="compositionally biased region" description="Polar residues" evidence="1">
    <location>
        <begin position="36"/>
        <end position="46"/>
    </location>
</feature>
<feature type="region of interest" description="Disordered" evidence="1">
    <location>
        <begin position="1"/>
        <end position="49"/>
    </location>
</feature>
<organism evidence="3 4">
    <name type="scientific">Brevibacterium daeguense</name>
    <dbReference type="NCBI Taxonomy" id="909936"/>
    <lineage>
        <taxon>Bacteria</taxon>
        <taxon>Bacillati</taxon>
        <taxon>Actinomycetota</taxon>
        <taxon>Actinomycetes</taxon>
        <taxon>Micrococcales</taxon>
        <taxon>Brevibacteriaceae</taxon>
        <taxon>Brevibacterium</taxon>
    </lineage>
</organism>
<feature type="transmembrane region" description="Helical" evidence="2">
    <location>
        <begin position="76"/>
        <end position="94"/>
    </location>
</feature>
<keyword evidence="2" id="KW-0812">Transmembrane</keyword>
<protein>
    <recommendedName>
        <fullName evidence="5">Integral membrane protein</fullName>
    </recommendedName>
</protein>
<dbReference type="Proteomes" id="UP001501586">
    <property type="component" value="Unassembled WGS sequence"/>
</dbReference>
<evidence type="ECO:0008006" key="5">
    <source>
        <dbReference type="Google" id="ProtNLM"/>
    </source>
</evidence>
<accession>A0ABP8EMA8</accession>
<sequence length="225" mass="22858">MGEGTGAGGQENTAHPVILCQTGPVTPVDQKPRTDPGTSSSDGNDATSKRNREGTILALFFAGALLASTYPLPYRAFAAVFALLGVIWAVRFFIAGARTRRTQSAADPAASGMPGSPAAGAGTTAVGAGAPGAPGANASAHGGAGSSSRSRPGGNWIFLGSLAGIGCLYILLTTLATMAIWPVQAEYEDCVRAAVTQQAAIDCTTDYNEGLSTWFEEMTGQPYPG</sequence>
<evidence type="ECO:0000313" key="3">
    <source>
        <dbReference type="EMBL" id="GAA4285068.1"/>
    </source>
</evidence>
<evidence type="ECO:0000256" key="2">
    <source>
        <dbReference type="SAM" id="Phobius"/>
    </source>
</evidence>
<proteinExistence type="predicted"/>
<feature type="transmembrane region" description="Helical" evidence="2">
    <location>
        <begin position="156"/>
        <end position="181"/>
    </location>
</feature>
<reference evidence="4" key="1">
    <citation type="journal article" date="2019" name="Int. J. Syst. Evol. Microbiol.">
        <title>The Global Catalogue of Microorganisms (GCM) 10K type strain sequencing project: providing services to taxonomists for standard genome sequencing and annotation.</title>
        <authorList>
            <consortium name="The Broad Institute Genomics Platform"/>
            <consortium name="The Broad Institute Genome Sequencing Center for Infectious Disease"/>
            <person name="Wu L."/>
            <person name="Ma J."/>
        </authorList>
    </citation>
    <scope>NUCLEOTIDE SEQUENCE [LARGE SCALE GENOMIC DNA]</scope>
    <source>
        <strain evidence="4">JCM 17458</strain>
    </source>
</reference>
<name>A0ABP8EMA8_9MICO</name>
<dbReference type="EMBL" id="BAABAZ010000007">
    <property type="protein sequence ID" value="GAA4285068.1"/>
    <property type="molecule type" value="Genomic_DNA"/>
</dbReference>
<keyword evidence="2" id="KW-0472">Membrane</keyword>
<evidence type="ECO:0000256" key="1">
    <source>
        <dbReference type="SAM" id="MobiDB-lite"/>
    </source>
</evidence>
<feature type="region of interest" description="Disordered" evidence="1">
    <location>
        <begin position="105"/>
        <end position="150"/>
    </location>
</feature>
<comment type="caution">
    <text evidence="3">The sequence shown here is derived from an EMBL/GenBank/DDBJ whole genome shotgun (WGS) entry which is preliminary data.</text>
</comment>
<keyword evidence="4" id="KW-1185">Reference proteome</keyword>
<feature type="transmembrane region" description="Helical" evidence="2">
    <location>
        <begin position="54"/>
        <end position="70"/>
    </location>
</feature>
<keyword evidence="2" id="KW-1133">Transmembrane helix</keyword>
<evidence type="ECO:0000313" key="4">
    <source>
        <dbReference type="Proteomes" id="UP001501586"/>
    </source>
</evidence>